<reference evidence="1" key="2">
    <citation type="submission" date="2020-09" db="EMBL/GenBank/DDBJ databases">
        <authorList>
            <person name="Sun Q."/>
            <person name="Zhou Y."/>
        </authorList>
    </citation>
    <scope>NUCLEOTIDE SEQUENCE</scope>
    <source>
        <strain evidence="1">CGMCC 1.15725</strain>
    </source>
</reference>
<protein>
    <submittedName>
        <fullName evidence="1">Thiamine biosynthesis protein ThiS</fullName>
    </submittedName>
</protein>
<dbReference type="InterPro" id="IPR010035">
    <property type="entry name" value="Thi_S"/>
</dbReference>
<keyword evidence="2" id="KW-1185">Reference proteome</keyword>
<dbReference type="SUPFAM" id="SSF54285">
    <property type="entry name" value="MoaD/ThiS"/>
    <property type="match status" value="1"/>
</dbReference>
<dbReference type="Pfam" id="PF02597">
    <property type="entry name" value="ThiS"/>
    <property type="match status" value="1"/>
</dbReference>
<dbReference type="InterPro" id="IPR012675">
    <property type="entry name" value="Beta-grasp_dom_sf"/>
</dbReference>
<dbReference type="InterPro" id="IPR003749">
    <property type="entry name" value="ThiS/MoaD-like"/>
</dbReference>
<dbReference type="NCBIfam" id="TIGR01683">
    <property type="entry name" value="thiS"/>
    <property type="match status" value="1"/>
</dbReference>
<dbReference type="EMBL" id="BMJQ01000002">
    <property type="protein sequence ID" value="GGF06281.1"/>
    <property type="molecule type" value="Genomic_DNA"/>
</dbReference>
<dbReference type="InterPro" id="IPR016155">
    <property type="entry name" value="Mopterin_synth/thiamin_S_b"/>
</dbReference>
<gene>
    <name evidence="1" type="ORF">GCM10011611_09750</name>
</gene>
<evidence type="ECO:0000313" key="2">
    <source>
        <dbReference type="Proteomes" id="UP000646365"/>
    </source>
</evidence>
<dbReference type="PANTHER" id="PTHR34472">
    <property type="entry name" value="SULFUR CARRIER PROTEIN THIS"/>
    <property type="match status" value="1"/>
</dbReference>
<dbReference type="CDD" id="cd00565">
    <property type="entry name" value="Ubl_ThiS"/>
    <property type="match status" value="1"/>
</dbReference>
<comment type="caution">
    <text evidence="1">The sequence shown here is derived from an EMBL/GenBank/DDBJ whole genome shotgun (WGS) entry which is preliminary data.</text>
</comment>
<reference evidence="1" key="1">
    <citation type="journal article" date="2014" name="Int. J. Syst. Evol. Microbiol.">
        <title>Complete genome sequence of Corynebacterium casei LMG S-19264T (=DSM 44701T), isolated from a smear-ripened cheese.</title>
        <authorList>
            <consortium name="US DOE Joint Genome Institute (JGI-PGF)"/>
            <person name="Walter F."/>
            <person name="Albersmeier A."/>
            <person name="Kalinowski J."/>
            <person name="Ruckert C."/>
        </authorList>
    </citation>
    <scope>NUCLEOTIDE SEQUENCE</scope>
    <source>
        <strain evidence="1">CGMCC 1.15725</strain>
    </source>
</reference>
<dbReference type="RefSeq" id="WP_189043072.1">
    <property type="nucleotide sequence ID" value="NZ_BMJQ01000002.1"/>
</dbReference>
<sequence>MSATIQVNGAERALDADTIAALVATLGIPAEARGVAVALNGAVVPRARWAEATLAAGDRVEVIRAMQGG</sequence>
<dbReference type="Gene3D" id="3.10.20.30">
    <property type="match status" value="1"/>
</dbReference>
<proteinExistence type="predicted"/>
<evidence type="ECO:0000313" key="1">
    <source>
        <dbReference type="EMBL" id="GGF06281.1"/>
    </source>
</evidence>
<dbReference type="AlphaFoldDB" id="A0A8J3E0Z5"/>
<name>A0A8J3E0Z5_9PROT</name>
<dbReference type="Proteomes" id="UP000646365">
    <property type="component" value="Unassembled WGS sequence"/>
</dbReference>
<accession>A0A8J3E0Z5</accession>
<dbReference type="PANTHER" id="PTHR34472:SF1">
    <property type="entry name" value="SULFUR CARRIER PROTEIN THIS"/>
    <property type="match status" value="1"/>
</dbReference>
<organism evidence="1 2">
    <name type="scientific">Aliidongia dinghuensis</name>
    <dbReference type="NCBI Taxonomy" id="1867774"/>
    <lineage>
        <taxon>Bacteria</taxon>
        <taxon>Pseudomonadati</taxon>
        <taxon>Pseudomonadota</taxon>
        <taxon>Alphaproteobacteria</taxon>
        <taxon>Rhodospirillales</taxon>
        <taxon>Dongiaceae</taxon>
        <taxon>Aliidongia</taxon>
    </lineage>
</organism>